<accession>A0ACC0A2D5</accession>
<reference evidence="2" key="1">
    <citation type="journal article" date="2023" name="Nat. Plants">
        <title>Single-cell RNA sequencing provides a high-resolution roadmap for understanding the multicellular compartmentation of specialized metabolism.</title>
        <authorList>
            <person name="Sun S."/>
            <person name="Shen X."/>
            <person name="Li Y."/>
            <person name="Li Y."/>
            <person name="Wang S."/>
            <person name="Li R."/>
            <person name="Zhang H."/>
            <person name="Shen G."/>
            <person name="Guo B."/>
            <person name="Wei J."/>
            <person name="Xu J."/>
            <person name="St-Pierre B."/>
            <person name="Chen S."/>
            <person name="Sun C."/>
        </authorList>
    </citation>
    <scope>NUCLEOTIDE SEQUENCE [LARGE SCALE GENOMIC DNA]</scope>
</reference>
<protein>
    <submittedName>
        <fullName evidence="1">Uncharacterized protein</fullName>
    </submittedName>
</protein>
<organism evidence="1 2">
    <name type="scientific">Catharanthus roseus</name>
    <name type="common">Madagascar periwinkle</name>
    <name type="synonym">Vinca rosea</name>
    <dbReference type="NCBI Taxonomy" id="4058"/>
    <lineage>
        <taxon>Eukaryota</taxon>
        <taxon>Viridiplantae</taxon>
        <taxon>Streptophyta</taxon>
        <taxon>Embryophyta</taxon>
        <taxon>Tracheophyta</taxon>
        <taxon>Spermatophyta</taxon>
        <taxon>Magnoliopsida</taxon>
        <taxon>eudicotyledons</taxon>
        <taxon>Gunneridae</taxon>
        <taxon>Pentapetalae</taxon>
        <taxon>asterids</taxon>
        <taxon>lamiids</taxon>
        <taxon>Gentianales</taxon>
        <taxon>Apocynaceae</taxon>
        <taxon>Rauvolfioideae</taxon>
        <taxon>Vinceae</taxon>
        <taxon>Catharanthinae</taxon>
        <taxon>Catharanthus</taxon>
    </lineage>
</organism>
<gene>
    <name evidence="1" type="ORF">M9H77_32126</name>
</gene>
<evidence type="ECO:0000313" key="1">
    <source>
        <dbReference type="EMBL" id="KAI5654939.1"/>
    </source>
</evidence>
<proteinExistence type="predicted"/>
<name>A0ACC0A2D5_CATRO</name>
<dbReference type="EMBL" id="CM044707">
    <property type="protein sequence ID" value="KAI5654939.1"/>
    <property type="molecule type" value="Genomic_DNA"/>
</dbReference>
<sequence length="359" mass="39667">MDQPSITINNKIVFFISFILNIGGGSAIPLLTRLYFIHGGSRTWLMSWIQSCGCPILLIPLAISYFNRLKTEGTNARLTFTRPLWFLYLVFVGLILGLAAFLYAKGLQTLPVSTATILSATSLVFLAFFAFLFVKQKFDAYTINAIVLLLVGAVLLGLRSGNDRPQGETKKAYILGFILTLVSAVVTGMAFPAIELMYRKTKQQINFTFMMEVQFVVSIFSAAFTTVAMLINKDFKAIPGEAKDFELGEAKYYIILVFTCIIAQLYTLGVYGTIFSASALLAGIGNATIFPITEVFSVITFHEKFQAEKVVSLVLSLWGLASHFYGEYKREKKIQVKEAEIATISSTSIIESTPANSQV</sequence>
<dbReference type="Proteomes" id="UP001060085">
    <property type="component" value="Linkage Group LG07"/>
</dbReference>
<keyword evidence="2" id="KW-1185">Reference proteome</keyword>
<comment type="caution">
    <text evidence="1">The sequence shown here is derived from an EMBL/GenBank/DDBJ whole genome shotgun (WGS) entry which is preliminary data.</text>
</comment>
<evidence type="ECO:0000313" key="2">
    <source>
        <dbReference type="Proteomes" id="UP001060085"/>
    </source>
</evidence>